<feature type="transmembrane region" description="Helical" evidence="7">
    <location>
        <begin position="193"/>
        <end position="214"/>
    </location>
</feature>
<evidence type="ECO:0000313" key="10">
    <source>
        <dbReference type="Proteomes" id="UP000040453"/>
    </source>
</evidence>
<comment type="similarity">
    <text evidence="7">Belongs to the binding-protein-dependent transport system permease family.</text>
</comment>
<protein>
    <submittedName>
        <fullName evidence="9">Trehalose transport system permease protein SugB</fullName>
    </submittedName>
</protein>
<dbReference type="Pfam" id="PF00528">
    <property type="entry name" value="BPD_transp_1"/>
    <property type="match status" value="1"/>
</dbReference>
<dbReference type="STRING" id="545501.BN997_00977"/>
<dbReference type="CDD" id="cd06261">
    <property type="entry name" value="TM_PBP2"/>
    <property type="match status" value="1"/>
</dbReference>
<dbReference type="InterPro" id="IPR000515">
    <property type="entry name" value="MetI-like"/>
</dbReference>
<dbReference type="PROSITE" id="PS50928">
    <property type="entry name" value="ABC_TM1"/>
    <property type="match status" value="1"/>
</dbReference>
<gene>
    <name evidence="9" type="primary">sugB_2</name>
    <name evidence="9" type="ORF">BN997_00977</name>
</gene>
<name>A0A0A1MMX3_9BACI</name>
<evidence type="ECO:0000256" key="1">
    <source>
        <dbReference type="ARBA" id="ARBA00004651"/>
    </source>
</evidence>
<keyword evidence="4 7" id="KW-0812">Transmembrane</keyword>
<feature type="transmembrane region" description="Helical" evidence="7">
    <location>
        <begin position="7"/>
        <end position="28"/>
    </location>
</feature>
<evidence type="ECO:0000256" key="2">
    <source>
        <dbReference type="ARBA" id="ARBA00022448"/>
    </source>
</evidence>
<feature type="transmembrane region" description="Helical" evidence="7">
    <location>
        <begin position="133"/>
        <end position="155"/>
    </location>
</feature>
<dbReference type="OrthoDB" id="9810086at2"/>
<organism evidence="9 10">
    <name type="scientific">Oceanobacillus oncorhynchi</name>
    <dbReference type="NCBI Taxonomy" id="545501"/>
    <lineage>
        <taxon>Bacteria</taxon>
        <taxon>Bacillati</taxon>
        <taxon>Bacillota</taxon>
        <taxon>Bacilli</taxon>
        <taxon>Bacillales</taxon>
        <taxon>Bacillaceae</taxon>
        <taxon>Oceanobacillus</taxon>
    </lineage>
</organism>
<accession>A0A0A1MMX3</accession>
<feature type="transmembrane region" description="Helical" evidence="7">
    <location>
        <begin position="72"/>
        <end position="94"/>
    </location>
</feature>
<dbReference type="PANTHER" id="PTHR32243:SF18">
    <property type="entry name" value="INNER MEMBRANE ABC TRANSPORTER PERMEASE PROTEIN YCJP"/>
    <property type="match status" value="1"/>
</dbReference>
<keyword evidence="3" id="KW-1003">Cell membrane</keyword>
<proteinExistence type="inferred from homology"/>
<reference evidence="9 10" key="1">
    <citation type="submission" date="2014-11" db="EMBL/GenBank/DDBJ databases">
        <authorList>
            <person name="Urmite Genomes Urmite Genomes"/>
        </authorList>
    </citation>
    <scope>NUCLEOTIDE SEQUENCE [LARGE SCALE GENOMIC DNA]</scope>
    <source>
        <strain evidence="9 10">Oc5</strain>
    </source>
</reference>
<keyword evidence="6 7" id="KW-0472">Membrane</keyword>
<dbReference type="GO" id="GO:0055085">
    <property type="term" value="P:transmembrane transport"/>
    <property type="evidence" value="ECO:0007669"/>
    <property type="project" value="InterPro"/>
</dbReference>
<evidence type="ECO:0000256" key="4">
    <source>
        <dbReference type="ARBA" id="ARBA00022692"/>
    </source>
</evidence>
<dbReference type="SUPFAM" id="SSF161098">
    <property type="entry name" value="MetI-like"/>
    <property type="match status" value="1"/>
</dbReference>
<evidence type="ECO:0000256" key="5">
    <source>
        <dbReference type="ARBA" id="ARBA00022989"/>
    </source>
</evidence>
<evidence type="ECO:0000256" key="3">
    <source>
        <dbReference type="ARBA" id="ARBA00022475"/>
    </source>
</evidence>
<sequence>MRRLSTAGRYAVLISFLAIIIAPFYWIVITSLKPASELGDYPPSLIPETWTLDHYREALVDFGFLENLFNSMIVSVSATIIVLIFSSMAAFAIAKLPLPNKYPMMVGLLILSMFPPVTVAPAVYIMLNNLGLLNTYTGLVIPYIAFNLPFAVWLLRNYFVQIPTSLLESARVDGANVFTIFYKIYLPLIKPGLFTAAIFTYIATWIEFFLALIINSDPSMRTVSVGIALFSGPYSIPYGTIFAGSIIAMLPIVILTVIFRKGIISGLTGGAIKG</sequence>
<dbReference type="RefSeq" id="WP_042530121.1">
    <property type="nucleotide sequence ID" value="NZ_CDGG01000001.1"/>
</dbReference>
<dbReference type="InterPro" id="IPR050901">
    <property type="entry name" value="BP-dep_ABC_trans_perm"/>
</dbReference>
<comment type="subcellular location">
    <subcellularLocation>
        <location evidence="1 7">Cell membrane</location>
        <topology evidence="1 7">Multi-pass membrane protein</topology>
    </subcellularLocation>
</comment>
<evidence type="ECO:0000256" key="6">
    <source>
        <dbReference type="ARBA" id="ARBA00023136"/>
    </source>
</evidence>
<feature type="domain" description="ABC transmembrane type-1" evidence="8">
    <location>
        <begin position="68"/>
        <end position="259"/>
    </location>
</feature>
<evidence type="ECO:0000259" key="8">
    <source>
        <dbReference type="PROSITE" id="PS50928"/>
    </source>
</evidence>
<dbReference type="GO" id="GO:0005886">
    <property type="term" value="C:plasma membrane"/>
    <property type="evidence" value="ECO:0007669"/>
    <property type="project" value="UniProtKB-SubCell"/>
</dbReference>
<evidence type="ECO:0000313" key="9">
    <source>
        <dbReference type="EMBL" id="CEI81159.1"/>
    </source>
</evidence>
<keyword evidence="2 7" id="KW-0813">Transport</keyword>
<keyword evidence="5 7" id="KW-1133">Transmembrane helix</keyword>
<evidence type="ECO:0000256" key="7">
    <source>
        <dbReference type="RuleBase" id="RU363032"/>
    </source>
</evidence>
<keyword evidence="10" id="KW-1185">Reference proteome</keyword>
<feature type="transmembrane region" description="Helical" evidence="7">
    <location>
        <begin position="234"/>
        <end position="259"/>
    </location>
</feature>
<dbReference type="PANTHER" id="PTHR32243">
    <property type="entry name" value="MALTOSE TRANSPORT SYSTEM PERMEASE-RELATED"/>
    <property type="match status" value="1"/>
</dbReference>
<dbReference type="InterPro" id="IPR035906">
    <property type="entry name" value="MetI-like_sf"/>
</dbReference>
<feature type="transmembrane region" description="Helical" evidence="7">
    <location>
        <begin position="106"/>
        <end position="127"/>
    </location>
</feature>
<dbReference type="Proteomes" id="UP000040453">
    <property type="component" value="Unassembled WGS sequence"/>
</dbReference>
<dbReference type="EMBL" id="CDGG01000001">
    <property type="protein sequence ID" value="CEI81159.1"/>
    <property type="molecule type" value="Genomic_DNA"/>
</dbReference>
<dbReference type="AlphaFoldDB" id="A0A0A1MMX3"/>
<dbReference type="Gene3D" id="1.10.3720.10">
    <property type="entry name" value="MetI-like"/>
    <property type="match status" value="1"/>
</dbReference>